<comment type="caution">
    <text evidence="2">The sequence shown here is derived from an EMBL/GenBank/DDBJ whole genome shotgun (WGS) entry which is preliminary data.</text>
</comment>
<dbReference type="InterPro" id="IPR018728">
    <property type="entry name" value="DUF2268"/>
</dbReference>
<keyword evidence="3" id="KW-1185">Reference proteome</keyword>
<protein>
    <submittedName>
        <fullName evidence="2">DUF2268 domain-containing putative Zn-dependent protease</fullName>
    </submittedName>
</protein>
<dbReference type="GO" id="GO:0006508">
    <property type="term" value="P:proteolysis"/>
    <property type="evidence" value="ECO:0007669"/>
    <property type="project" value="UniProtKB-KW"/>
</dbReference>
<keyword evidence="2" id="KW-0645">Protease</keyword>
<keyword evidence="2" id="KW-0378">Hydrolase</keyword>
<dbReference type="EMBL" id="JAROAS010000006">
    <property type="protein sequence ID" value="MED4127591.1"/>
    <property type="molecule type" value="Genomic_DNA"/>
</dbReference>
<organism evidence="2 3">
    <name type="scientific">Shouchella miscanthi</name>
    <dbReference type="NCBI Taxonomy" id="2598861"/>
    <lineage>
        <taxon>Bacteria</taxon>
        <taxon>Bacillati</taxon>
        <taxon>Bacillota</taxon>
        <taxon>Bacilli</taxon>
        <taxon>Bacillales</taxon>
        <taxon>Bacillaceae</taxon>
        <taxon>Shouchella</taxon>
    </lineage>
</organism>
<evidence type="ECO:0000313" key="3">
    <source>
        <dbReference type="Proteomes" id="UP001341820"/>
    </source>
</evidence>
<dbReference type="Pfam" id="PF10026">
    <property type="entry name" value="DUF2268"/>
    <property type="match status" value="1"/>
</dbReference>
<proteinExistence type="predicted"/>
<reference evidence="2 3" key="1">
    <citation type="submission" date="2023-03" db="EMBL/GenBank/DDBJ databases">
        <title>Bacillus Genome Sequencing.</title>
        <authorList>
            <person name="Dunlap C."/>
        </authorList>
    </citation>
    <scope>NUCLEOTIDE SEQUENCE [LARGE SCALE GENOMIC DNA]</scope>
    <source>
        <strain evidence="2 3">B-4107</strain>
    </source>
</reference>
<gene>
    <name evidence="2" type="ORF">P5F74_05540</name>
</gene>
<accession>A0ABU6NHT8</accession>
<name>A0ABU6NHT8_9BACI</name>
<dbReference type="Proteomes" id="UP001341820">
    <property type="component" value="Unassembled WGS sequence"/>
</dbReference>
<sequence length="279" mass="32466">MAVIRTNKWGEMFLKHVRAQKDSELTYQRLFAQPLQPLFQFGTDTELAMYLEKVGLFTIKDTDALSLFITKNYWSVLQEKFLQLKEAWNGPNVPVYLLLANEQLKKRQTDVKGMMGLSFQNGIVLIVPETIEANDLFALLIHEYHHVCRLSHTKENEETITLLESMVMEGLAELAVKEWLGEAYLAPWTSLYDKTWNDKWAVIFIHKKLQLKGRRRYKDHLYGNAKKHIPPMLGYYFGYQLCQQAASHLKEETIGLLTTPAEKIYRYGSIENGFKNDKP</sequence>
<dbReference type="RefSeq" id="WP_035397078.1">
    <property type="nucleotide sequence ID" value="NZ_CP042163.1"/>
</dbReference>
<dbReference type="GO" id="GO:0008233">
    <property type="term" value="F:peptidase activity"/>
    <property type="evidence" value="ECO:0007669"/>
    <property type="project" value="UniProtKB-KW"/>
</dbReference>
<evidence type="ECO:0000313" key="2">
    <source>
        <dbReference type="EMBL" id="MED4127591.1"/>
    </source>
</evidence>
<evidence type="ECO:0000259" key="1">
    <source>
        <dbReference type="Pfam" id="PF10026"/>
    </source>
</evidence>
<feature type="domain" description="DUF2268" evidence="1">
    <location>
        <begin position="74"/>
        <end position="265"/>
    </location>
</feature>